<accession>D5V733</accession>
<dbReference type="RefSeq" id="WP_013136598.1">
    <property type="nucleotide sequence ID" value="NC_014166.1"/>
</dbReference>
<dbReference type="KEGG" id="ant:Arnit_2805"/>
<dbReference type="OrthoDB" id="286202at2"/>
<proteinExistence type="predicted"/>
<feature type="domain" description="SsuA/THI5-like" evidence="1">
    <location>
        <begin position="42"/>
        <end position="243"/>
    </location>
</feature>
<sequence length="317" mass="36421" precursor="true">MKCKIFLVFIFFLINLNAQQKLRVGVLAYGTVNWGLEILKQNGLDKKNGFDLEIVKLASKNAQLISLQANKVDLIVNDWIWVNKQKSKGKNFLFYPYSKALGTLMVNKQSGINNLSDLKNGELGISGGIYDKTWLLFRAFYKKENGKKFEEIVKPVFASPPILYKKMMDNSLNAAINFWHFNAKLPKEKFEPLVQISDILKSLGVNSDISFVGWVFNKDFASKNKALVNTFLNTSLQSKELLASDDKQWDKIKKLVKTKDNKIFESLKQEYIKGIIKEFTKEDISELRKVYKILSKEAGANYISKNVPFDESIFWLK</sequence>
<reference evidence="2 3" key="1">
    <citation type="journal article" date="2010" name="Stand. Genomic Sci.">
        <title>Complete genome sequence of Arcobacter nitrofigilis type strain (CI).</title>
        <authorList>
            <person name="Pati A."/>
            <person name="Gronow S."/>
            <person name="Lapidus A."/>
            <person name="Copeland A."/>
            <person name="Glavina Del Rio T."/>
            <person name="Nolan M."/>
            <person name="Lucas S."/>
            <person name="Tice H."/>
            <person name="Cheng J.F."/>
            <person name="Han C."/>
            <person name="Chertkov O."/>
            <person name="Bruce D."/>
            <person name="Tapia R."/>
            <person name="Goodwin L."/>
            <person name="Pitluck S."/>
            <person name="Liolios K."/>
            <person name="Ivanova N."/>
            <person name="Mavromatis K."/>
            <person name="Chen A."/>
            <person name="Palaniappan K."/>
            <person name="Land M."/>
            <person name="Hauser L."/>
            <person name="Chang Y.J."/>
            <person name="Jeffries C.D."/>
            <person name="Detter J.C."/>
            <person name="Rohde M."/>
            <person name="Goker M."/>
            <person name="Bristow J."/>
            <person name="Eisen J.A."/>
            <person name="Markowitz V."/>
            <person name="Hugenholtz P."/>
            <person name="Klenk H.P."/>
            <person name="Kyrpides N.C."/>
        </authorList>
    </citation>
    <scope>NUCLEOTIDE SEQUENCE [LARGE SCALE GENOMIC DNA]</scope>
    <source>
        <strain evidence="3">ATCC 33309 / DSM 7299 / CCUG 15893 / LMG 7604 / NCTC 12251 / CI</strain>
    </source>
</reference>
<dbReference type="SUPFAM" id="SSF53850">
    <property type="entry name" value="Periplasmic binding protein-like II"/>
    <property type="match status" value="1"/>
</dbReference>
<dbReference type="Gene3D" id="3.40.190.10">
    <property type="entry name" value="Periplasmic binding protein-like II"/>
    <property type="match status" value="2"/>
</dbReference>
<gene>
    <name evidence="2" type="ordered locus">Arnit_2805</name>
</gene>
<keyword evidence="3" id="KW-1185">Reference proteome</keyword>
<dbReference type="PANTHER" id="PTHR30024">
    <property type="entry name" value="ALIPHATIC SULFONATES-BINDING PROTEIN-RELATED"/>
    <property type="match status" value="1"/>
</dbReference>
<dbReference type="STRING" id="572480.Arnit_2805"/>
<protein>
    <submittedName>
        <fullName evidence="2">Putative sulfonate ABC transporter, periplasmic sulfonate-binding protein</fullName>
    </submittedName>
</protein>
<dbReference type="HOGENOM" id="CLU_074574_0_0_7"/>
<dbReference type="eggNOG" id="COG0715">
    <property type="taxonomic scope" value="Bacteria"/>
</dbReference>
<dbReference type="Proteomes" id="UP000000939">
    <property type="component" value="Chromosome"/>
</dbReference>
<evidence type="ECO:0000259" key="1">
    <source>
        <dbReference type="Pfam" id="PF09084"/>
    </source>
</evidence>
<name>D5V733_ARCNC</name>
<organism evidence="2 3">
    <name type="scientific">Arcobacter nitrofigilis (strain ATCC 33309 / DSM 7299 / CCUG 15893 / LMG 7604 / NCTC 12251 / CI)</name>
    <name type="common">Campylobacter nitrofigilis</name>
    <dbReference type="NCBI Taxonomy" id="572480"/>
    <lineage>
        <taxon>Bacteria</taxon>
        <taxon>Pseudomonadati</taxon>
        <taxon>Campylobacterota</taxon>
        <taxon>Epsilonproteobacteria</taxon>
        <taxon>Campylobacterales</taxon>
        <taxon>Arcobacteraceae</taxon>
        <taxon>Arcobacter</taxon>
    </lineage>
</organism>
<dbReference type="EMBL" id="CP001999">
    <property type="protein sequence ID" value="ADG94453.1"/>
    <property type="molecule type" value="Genomic_DNA"/>
</dbReference>
<dbReference type="AlphaFoldDB" id="D5V733"/>
<evidence type="ECO:0000313" key="3">
    <source>
        <dbReference type="Proteomes" id="UP000000939"/>
    </source>
</evidence>
<dbReference type="InterPro" id="IPR015168">
    <property type="entry name" value="SsuA/THI5"/>
</dbReference>
<evidence type="ECO:0000313" key="2">
    <source>
        <dbReference type="EMBL" id="ADG94453.1"/>
    </source>
</evidence>
<dbReference type="PANTHER" id="PTHR30024:SF48">
    <property type="entry name" value="ABC TRANSPORTER SUBSTRATE-BINDING PROTEIN"/>
    <property type="match status" value="1"/>
</dbReference>
<dbReference type="Pfam" id="PF09084">
    <property type="entry name" value="NMT1"/>
    <property type="match status" value="1"/>
</dbReference>